<reference evidence="3 4" key="1">
    <citation type="submission" date="2019-02" db="EMBL/GenBank/DDBJ databases">
        <title>Deep-cultivation of Planctomycetes and their phenomic and genomic characterization uncovers novel biology.</title>
        <authorList>
            <person name="Wiegand S."/>
            <person name="Jogler M."/>
            <person name="Boedeker C."/>
            <person name="Pinto D."/>
            <person name="Vollmers J."/>
            <person name="Rivas-Marin E."/>
            <person name="Kohn T."/>
            <person name="Peeters S.H."/>
            <person name="Heuer A."/>
            <person name="Rast P."/>
            <person name="Oberbeckmann S."/>
            <person name="Bunk B."/>
            <person name="Jeske O."/>
            <person name="Meyerdierks A."/>
            <person name="Storesund J.E."/>
            <person name="Kallscheuer N."/>
            <person name="Luecker S."/>
            <person name="Lage O.M."/>
            <person name="Pohl T."/>
            <person name="Merkel B.J."/>
            <person name="Hornburger P."/>
            <person name="Mueller R.-W."/>
            <person name="Bruemmer F."/>
            <person name="Labrenz M."/>
            <person name="Spormann A.M."/>
            <person name="Op den Camp H."/>
            <person name="Overmann J."/>
            <person name="Amann R."/>
            <person name="Jetten M.S.M."/>
            <person name="Mascher T."/>
            <person name="Medema M.H."/>
            <person name="Devos D.P."/>
            <person name="Kaster A.-K."/>
            <person name="Ovreas L."/>
            <person name="Rohde M."/>
            <person name="Galperin M.Y."/>
            <person name="Jogler C."/>
        </authorList>
    </citation>
    <scope>NUCLEOTIDE SEQUENCE [LARGE SCALE GENOMIC DNA]</scope>
    <source>
        <strain evidence="3 4">Pla163</strain>
    </source>
</reference>
<dbReference type="EMBL" id="CP036290">
    <property type="protein sequence ID" value="QDU85354.1"/>
    <property type="molecule type" value="Genomic_DNA"/>
</dbReference>
<dbReference type="AlphaFoldDB" id="A0A518D1K4"/>
<dbReference type="PANTHER" id="PTHR47505:SF1">
    <property type="entry name" value="DNA UTILIZATION PROTEIN YHGH"/>
    <property type="match status" value="1"/>
</dbReference>
<evidence type="ECO:0000259" key="2">
    <source>
        <dbReference type="Pfam" id="PF00156"/>
    </source>
</evidence>
<evidence type="ECO:0000313" key="4">
    <source>
        <dbReference type="Proteomes" id="UP000319342"/>
    </source>
</evidence>
<evidence type="ECO:0000256" key="1">
    <source>
        <dbReference type="ARBA" id="ARBA00008007"/>
    </source>
</evidence>
<accession>A0A518D1K4</accession>
<sequence>MTALGDYRGSTEPERRLREWILRFKHGGRRDLARELGLLLAARLRVEGRAAHAAGSGPHLADCLVTSVPLHPLRRFERGYDQAALLANAVATELERPYVRALARGRATPPQGSPAARARERNVRGAFRGVRWRRPVKGRDVVLVDDVLASGGTASAATETLLREGGARSVWIAVLGRA</sequence>
<comment type="similarity">
    <text evidence="1">Belongs to the ComF/GntX family.</text>
</comment>
<dbReference type="PANTHER" id="PTHR47505">
    <property type="entry name" value="DNA UTILIZATION PROTEIN YHGH"/>
    <property type="match status" value="1"/>
</dbReference>
<dbReference type="InterPro" id="IPR000836">
    <property type="entry name" value="PRTase_dom"/>
</dbReference>
<dbReference type="Pfam" id="PF00156">
    <property type="entry name" value="Pribosyltran"/>
    <property type="match status" value="1"/>
</dbReference>
<dbReference type="SUPFAM" id="SSF53271">
    <property type="entry name" value="PRTase-like"/>
    <property type="match status" value="1"/>
</dbReference>
<dbReference type="Proteomes" id="UP000319342">
    <property type="component" value="Chromosome"/>
</dbReference>
<feature type="domain" description="Phosphoribosyltransferase" evidence="2">
    <location>
        <begin position="83"/>
        <end position="175"/>
    </location>
</feature>
<gene>
    <name evidence="3" type="ORF">Pla163_24820</name>
</gene>
<protein>
    <submittedName>
        <fullName evidence="3">DNA utilization protein GntX</fullName>
    </submittedName>
</protein>
<organism evidence="3 4">
    <name type="scientific">Rohdeia mirabilis</name>
    <dbReference type="NCBI Taxonomy" id="2528008"/>
    <lineage>
        <taxon>Bacteria</taxon>
        <taxon>Pseudomonadati</taxon>
        <taxon>Planctomycetota</taxon>
        <taxon>Planctomycetia</taxon>
        <taxon>Planctomycetia incertae sedis</taxon>
        <taxon>Rohdeia</taxon>
    </lineage>
</organism>
<name>A0A518D1K4_9BACT</name>
<evidence type="ECO:0000313" key="3">
    <source>
        <dbReference type="EMBL" id="QDU85354.1"/>
    </source>
</evidence>
<proteinExistence type="inferred from homology"/>
<dbReference type="InterPro" id="IPR029057">
    <property type="entry name" value="PRTase-like"/>
</dbReference>
<dbReference type="InterPro" id="IPR051910">
    <property type="entry name" value="ComF/GntX_DNA_util-trans"/>
</dbReference>
<dbReference type="Gene3D" id="3.40.50.2020">
    <property type="match status" value="1"/>
</dbReference>
<keyword evidence="4" id="KW-1185">Reference proteome</keyword>
<dbReference type="CDD" id="cd06223">
    <property type="entry name" value="PRTases_typeI"/>
    <property type="match status" value="1"/>
</dbReference>